<gene>
    <name evidence="2" type="ORF">WNY59_09475</name>
</gene>
<name>A0ABU9T6R3_9HYPH</name>
<keyword evidence="2" id="KW-0378">Hydrolase</keyword>
<dbReference type="InterPro" id="IPR022742">
    <property type="entry name" value="Hydrolase_4"/>
</dbReference>
<proteinExistence type="predicted"/>
<evidence type="ECO:0000313" key="2">
    <source>
        <dbReference type="EMBL" id="MEM5501821.1"/>
    </source>
</evidence>
<dbReference type="Gene3D" id="3.40.50.1820">
    <property type="entry name" value="alpha/beta hydrolase"/>
    <property type="match status" value="1"/>
</dbReference>
<keyword evidence="3" id="KW-1185">Reference proteome</keyword>
<dbReference type="InterPro" id="IPR051044">
    <property type="entry name" value="MAG_DAG_Lipase"/>
</dbReference>
<dbReference type="PANTHER" id="PTHR11614">
    <property type="entry name" value="PHOSPHOLIPASE-RELATED"/>
    <property type="match status" value="1"/>
</dbReference>
<comment type="caution">
    <text evidence="2">The sequence shown here is derived from an EMBL/GenBank/DDBJ whole genome shotgun (WGS) entry which is preliminary data.</text>
</comment>
<organism evidence="2 3">
    <name type="scientific">Ahrensia kielensis</name>
    <dbReference type="NCBI Taxonomy" id="76980"/>
    <lineage>
        <taxon>Bacteria</taxon>
        <taxon>Pseudomonadati</taxon>
        <taxon>Pseudomonadota</taxon>
        <taxon>Alphaproteobacteria</taxon>
        <taxon>Hyphomicrobiales</taxon>
        <taxon>Ahrensiaceae</taxon>
        <taxon>Ahrensia</taxon>
    </lineage>
</organism>
<reference evidence="2 3" key="1">
    <citation type="submission" date="2024-03" db="EMBL/GenBank/DDBJ databases">
        <title>Community enrichment and isolation of bacterial strains for fucoidan degradation.</title>
        <authorList>
            <person name="Sichert A."/>
        </authorList>
    </citation>
    <scope>NUCLEOTIDE SEQUENCE [LARGE SCALE GENOMIC DNA]</scope>
    <source>
        <strain evidence="2 3">AS62</strain>
    </source>
</reference>
<dbReference type="RefSeq" id="WP_342848236.1">
    <property type="nucleotide sequence ID" value="NZ_JBBMQO010000004.1"/>
</dbReference>
<accession>A0ABU9T6R3</accession>
<sequence length="315" mass="35108">MTSLLKIANNTGPDPDVLDMLETDDGYKIRFALFKSTNKPNNGTIILLHGRNEAIEKYLETVGQLLERGFDVVTFDWRGQGGSSRFFSDHRRGHIDTYEQYSADLELVFKDVVLPECRAPFYIVAHSTGSLIALYTAPRLNNRIRRMLLGSPFLGVGDETLSENQVIFLSNIFTFFGLGAMHMGGSRNGIAATPFEKNRVTNDPVRYARNQDLMDPKRGLGLGSATASWLRASMKAVQCVCHSEHMAQIHIPVLLINAGADQVVSRPAIEDYAHRLRSGSLITIDGARHELMQEIDDYREQFFAALDAFIPGSPD</sequence>
<evidence type="ECO:0000313" key="3">
    <source>
        <dbReference type="Proteomes" id="UP001477870"/>
    </source>
</evidence>
<dbReference type="Pfam" id="PF12146">
    <property type="entry name" value="Hydrolase_4"/>
    <property type="match status" value="1"/>
</dbReference>
<feature type="domain" description="Serine aminopeptidase S33" evidence="1">
    <location>
        <begin position="41"/>
        <end position="296"/>
    </location>
</feature>
<dbReference type="GO" id="GO:0016787">
    <property type="term" value="F:hydrolase activity"/>
    <property type="evidence" value="ECO:0007669"/>
    <property type="project" value="UniProtKB-KW"/>
</dbReference>
<dbReference type="Proteomes" id="UP001477870">
    <property type="component" value="Unassembled WGS sequence"/>
</dbReference>
<protein>
    <submittedName>
        <fullName evidence="2">Alpha/beta hydrolase</fullName>
    </submittedName>
</protein>
<evidence type="ECO:0000259" key="1">
    <source>
        <dbReference type="Pfam" id="PF12146"/>
    </source>
</evidence>
<dbReference type="EMBL" id="JBBMQO010000004">
    <property type="protein sequence ID" value="MEM5501821.1"/>
    <property type="molecule type" value="Genomic_DNA"/>
</dbReference>
<dbReference type="InterPro" id="IPR029058">
    <property type="entry name" value="AB_hydrolase_fold"/>
</dbReference>
<dbReference type="SUPFAM" id="SSF53474">
    <property type="entry name" value="alpha/beta-Hydrolases"/>
    <property type="match status" value="1"/>
</dbReference>